<name>A0A523S0F0_UNCAE</name>
<gene>
    <name evidence="4" type="ORF">E3J84_03020</name>
</gene>
<feature type="modified residue" description="4-aspartylphosphate" evidence="2">
    <location>
        <position position="58"/>
    </location>
</feature>
<accession>A0A523S0F0</accession>
<dbReference type="GO" id="GO:0000160">
    <property type="term" value="P:phosphorelay signal transduction system"/>
    <property type="evidence" value="ECO:0007669"/>
    <property type="project" value="InterPro"/>
</dbReference>
<dbReference type="SUPFAM" id="SSF52172">
    <property type="entry name" value="CheY-like"/>
    <property type="match status" value="1"/>
</dbReference>
<dbReference type="SMART" id="SM00448">
    <property type="entry name" value="REC"/>
    <property type="match status" value="1"/>
</dbReference>
<evidence type="ECO:0000256" key="2">
    <source>
        <dbReference type="PROSITE-ProRule" id="PRU00169"/>
    </source>
</evidence>
<dbReference type="PANTHER" id="PTHR44591:SF3">
    <property type="entry name" value="RESPONSE REGULATORY DOMAIN-CONTAINING PROTEIN"/>
    <property type="match status" value="1"/>
</dbReference>
<dbReference type="Pfam" id="PF00072">
    <property type="entry name" value="Response_reg"/>
    <property type="match status" value="1"/>
</dbReference>
<keyword evidence="1 2" id="KW-0597">Phosphoprotein</keyword>
<evidence type="ECO:0000259" key="3">
    <source>
        <dbReference type="PROSITE" id="PS50110"/>
    </source>
</evidence>
<evidence type="ECO:0000256" key="1">
    <source>
        <dbReference type="ARBA" id="ARBA00022553"/>
    </source>
</evidence>
<organism evidence="4 5">
    <name type="scientific">Aerophobetes bacterium</name>
    <dbReference type="NCBI Taxonomy" id="2030807"/>
    <lineage>
        <taxon>Bacteria</taxon>
        <taxon>Candidatus Aerophobota</taxon>
    </lineage>
</organism>
<evidence type="ECO:0000313" key="5">
    <source>
        <dbReference type="Proteomes" id="UP000316360"/>
    </source>
</evidence>
<evidence type="ECO:0000313" key="4">
    <source>
        <dbReference type="EMBL" id="TET11319.1"/>
    </source>
</evidence>
<reference evidence="4 5" key="1">
    <citation type="submission" date="2019-03" db="EMBL/GenBank/DDBJ databases">
        <title>Metabolic potential of uncultured bacteria and archaea associated with petroleum seepage in deep-sea sediments.</title>
        <authorList>
            <person name="Dong X."/>
            <person name="Hubert C."/>
        </authorList>
    </citation>
    <scope>NUCLEOTIDE SEQUENCE [LARGE SCALE GENOMIC DNA]</scope>
    <source>
        <strain evidence="4">E44_bin7</strain>
    </source>
</reference>
<dbReference type="InterPro" id="IPR011006">
    <property type="entry name" value="CheY-like_superfamily"/>
</dbReference>
<comment type="caution">
    <text evidence="4">The sequence shown here is derived from an EMBL/GenBank/DDBJ whole genome shotgun (WGS) entry which is preliminary data.</text>
</comment>
<dbReference type="PROSITE" id="PS50110">
    <property type="entry name" value="RESPONSE_REGULATORY"/>
    <property type="match status" value="1"/>
</dbReference>
<protein>
    <submittedName>
        <fullName evidence="4">Response regulator</fullName>
    </submittedName>
</protein>
<dbReference type="InterPro" id="IPR050595">
    <property type="entry name" value="Bact_response_regulator"/>
</dbReference>
<dbReference type="InterPro" id="IPR001789">
    <property type="entry name" value="Sig_transdc_resp-reg_receiver"/>
</dbReference>
<dbReference type="Proteomes" id="UP000316360">
    <property type="component" value="Unassembled WGS sequence"/>
</dbReference>
<dbReference type="PANTHER" id="PTHR44591">
    <property type="entry name" value="STRESS RESPONSE REGULATOR PROTEIN 1"/>
    <property type="match status" value="1"/>
</dbReference>
<sequence length="136" mass="15401">MTPEKEKVNILVAEDEADLRDILKVTLEQEGYRAILASDGDEAIKKIEKKSFQMALIDIKMPGMNGKELVSKIKQINPRVPIVIITGSPDFKEEMSLKKQAYEYIYKPFRLDELVGVVKRALRETQTGNAGSSCWK</sequence>
<dbReference type="EMBL" id="SOKJ01000161">
    <property type="protein sequence ID" value="TET11319.1"/>
    <property type="molecule type" value="Genomic_DNA"/>
</dbReference>
<dbReference type="Gene3D" id="3.40.50.2300">
    <property type="match status" value="1"/>
</dbReference>
<dbReference type="AlphaFoldDB" id="A0A523S0F0"/>
<proteinExistence type="predicted"/>
<feature type="domain" description="Response regulatory" evidence="3">
    <location>
        <begin position="9"/>
        <end position="122"/>
    </location>
</feature>